<feature type="compositionally biased region" description="Polar residues" evidence="13">
    <location>
        <begin position="267"/>
        <end position="282"/>
    </location>
</feature>
<dbReference type="SMART" id="SM01124">
    <property type="entry name" value="DBR1"/>
    <property type="match status" value="1"/>
</dbReference>
<keyword evidence="9" id="KW-0862">Zinc</keyword>
<dbReference type="GO" id="GO:0046872">
    <property type="term" value="F:metal ion binding"/>
    <property type="evidence" value="ECO:0007669"/>
    <property type="project" value="UniProtKB-KW"/>
</dbReference>
<protein>
    <recommendedName>
        <fullName evidence="14">Lariat debranching enzyme C-terminal domain-containing protein</fullName>
    </recommendedName>
</protein>
<dbReference type="GO" id="GO:0000398">
    <property type="term" value="P:mRNA splicing, via spliceosome"/>
    <property type="evidence" value="ECO:0007669"/>
    <property type="project" value="TreeGrafter"/>
</dbReference>
<dbReference type="CDD" id="cd00844">
    <property type="entry name" value="MPP_Dbr1_N"/>
    <property type="match status" value="1"/>
</dbReference>
<evidence type="ECO:0000256" key="7">
    <source>
        <dbReference type="ARBA" id="ARBA00022723"/>
    </source>
</evidence>
<feature type="compositionally biased region" description="Low complexity" evidence="13">
    <location>
        <begin position="347"/>
        <end position="366"/>
    </location>
</feature>
<dbReference type="PANTHER" id="PTHR12849:SF0">
    <property type="entry name" value="LARIAT DEBRANCHING ENZYME"/>
    <property type="match status" value="1"/>
</dbReference>
<evidence type="ECO:0000256" key="8">
    <source>
        <dbReference type="ARBA" id="ARBA00022801"/>
    </source>
</evidence>
<dbReference type="GO" id="GO:0008419">
    <property type="term" value="F:RNA lariat debranching enzyme activity"/>
    <property type="evidence" value="ECO:0007669"/>
    <property type="project" value="UniProtKB-ARBA"/>
</dbReference>
<keyword evidence="10" id="KW-0408">Iron</keyword>
<dbReference type="SUPFAM" id="SSF56300">
    <property type="entry name" value="Metallo-dependent phosphatases"/>
    <property type="match status" value="1"/>
</dbReference>
<evidence type="ECO:0000313" key="16">
    <source>
        <dbReference type="Proteomes" id="UP000663843"/>
    </source>
</evidence>
<dbReference type="Pfam" id="PF05011">
    <property type="entry name" value="DBR1"/>
    <property type="match status" value="1"/>
</dbReference>
<evidence type="ECO:0000256" key="10">
    <source>
        <dbReference type="ARBA" id="ARBA00023004"/>
    </source>
</evidence>
<dbReference type="InterPro" id="IPR007708">
    <property type="entry name" value="DBR1_C"/>
</dbReference>
<evidence type="ECO:0000256" key="12">
    <source>
        <dbReference type="ARBA" id="ARBA00023242"/>
    </source>
</evidence>
<comment type="cofactor">
    <cofactor evidence="3">
        <name>Fe(2+)</name>
        <dbReference type="ChEBI" id="CHEBI:29033"/>
    </cofactor>
</comment>
<comment type="cofactor">
    <cofactor evidence="1">
        <name>Mn(2+)</name>
        <dbReference type="ChEBI" id="CHEBI:29035"/>
    </cofactor>
</comment>
<gene>
    <name evidence="15" type="ORF">RDB_LOCUS2951</name>
</gene>
<keyword evidence="6" id="KW-0507">mRNA processing</keyword>
<comment type="similarity">
    <text evidence="5">Belongs to the lariat debranching enzyme family.</text>
</comment>
<proteinExistence type="inferred from homology"/>
<dbReference type="AlphaFoldDB" id="A0A8H2W6M8"/>
<evidence type="ECO:0000256" key="6">
    <source>
        <dbReference type="ARBA" id="ARBA00022664"/>
    </source>
</evidence>
<dbReference type="InterPro" id="IPR004843">
    <property type="entry name" value="Calcineurin-like_PHP"/>
</dbReference>
<evidence type="ECO:0000256" key="2">
    <source>
        <dbReference type="ARBA" id="ARBA00001947"/>
    </source>
</evidence>
<dbReference type="EMBL" id="CAJMWT010000328">
    <property type="protein sequence ID" value="CAE6341671.1"/>
    <property type="molecule type" value="Genomic_DNA"/>
</dbReference>
<feature type="compositionally biased region" description="Acidic residues" evidence="13">
    <location>
        <begin position="301"/>
        <end position="310"/>
    </location>
</feature>
<comment type="subcellular location">
    <subcellularLocation>
        <location evidence="4">Nucleus</location>
    </subcellularLocation>
</comment>
<evidence type="ECO:0000256" key="9">
    <source>
        <dbReference type="ARBA" id="ARBA00022833"/>
    </source>
</evidence>
<feature type="domain" description="Lariat debranching enzyme C-terminal" evidence="14">
    <location>
        <begin position="370"/>
        <end position="516"/>
    </location>
</feature>
<accession>A0A8H2W6M8</accession>
<evidence type="ECO:0000256" key="3">
    <source>
        <dbReference type="ARBA" id="ARBA00001954"/>
    </source>
</evidence>
<keyword evidence="11" id="KW-0464">Manganese</keyword>
<dbReference type="GO" id="GO:0005634">
    <property type="term" value="C:nucleus"/>
    <property type="evidence" value="ECO:0007669"/>
    <property type="project" value="UniProtKB-SubCell"/>
</dbReference>
<evidence type="ECO:0000256" key="4">
    <source>
        <dbReference type="ARBA" id="ARBA00004123"/>
    </source>
</evidence>
<feature type="compositionally biased region" description="Polar residues" evidence="13">
    <location>
        <begin position="369"/>
        <end position="380"/>
    </location>
</feature>
<comment type="cofactor">
    <cofactor evidence="2">
        <name>Zn(2+)</name>
        <dbReference type="ChEBI" id="CHEBI:29105"/>
    </cofactor>
</comment>
<feature type="compositionally biased region" description="Low complexity" evidence="13">
    <location>
        <begin position="314"/>
        <end position="333"/>
    </location>
</feature>
<evidence type="ECO:0000256" key="1">
    <source>
        <dbReference type="ARBA" id="ARBA00001936"/>
    </source>
</evidence>
<organism evidence="15 16">
    <name type="scientific">Rhizoctonia solani</name>
    <dbReference type="NCBI Taxonomy" id="456999"/>
    <lineage>
        <taxon>Eukaryota</taxon>
        <taxon>Fungi</taxon>
        <taxon>Dikarya</taxon>
        <taxon>Basidiomycota</taxon>
        <taxon>Agaricomycotina</taxon>
        <taxon>Agaricomycetes</taxon>
        <taxon>Cantharellales</taxon>
        <taxon>Ceratobasidiaceae</taxon>
        <taxon>Rhizoctonia</taxon>
    </lineage>
</organism>
<comment type="caution">
    <text evidence="15">The sequence shown here is derived from an EMBL/GenBank/DDBJ whole genome shotgun (WGS) entry which is preliminary data.</text>
</comment>
<keyword evidence="7" id="KW-0479">Metal-binding</keyword>
<dbReference type="InterPro" id="IPR029052">
    <property type="entry name" value="Metallo-depent_PP-like"/>
</dbReference>
<evidence type="ECO:0000313" key="15">
    <source>
        <dbReference type="EMBL" id="CAE6341671.1"/>
    </source>
</evidence>
<evidence type="ECO:0000256" key="13">
    <source>
        <dbReference type="SAM" id="MobiDB-lite"/>
    </source>
</evidence>
<dbReference type="InterPro" id="IPR041816">
    <property type="entry name" value="Dbr1_N"/>
</dbReference>
<evidence type="ECO:0000256" key="5">
    <source>
        <dbReference type="ARBA" id="ARBA00006045"/>
    </source>
</evidence>
<dbReference type="FunFam" id="3.60.21.10:FF:000035">
    <property type="entry name" value="Lariat debranching enzyme"/>
    <property type="match status" value="1"/>
</dbReference>
<reference evidence="15" key="1">
    <citation type="submission" date="2021-01" db="EMBL/GenBank/DDBJ databases">
        <authorList>
            <person name="Kaushik A."/>
        </authorList>
    </citation>
    <scope>NUCLEOTIDE SEQUENCE</scope>
    <source>
        <strain evidence="15">AG2-2IIIB</strain>
    </source>
</reference>
<dbReference type="Gene3D" id="3.60.21.10">
    <property type="match status" value="1"/>
</dbReference>
<name>A0A8H2W6M8_9AGAM</name>
<dbReference type="Proteomes" id="UP000663843">
    <property type="component" value="Unassembled WGS sequence"/>
</dbReference>
<evidence type="ECO:0000259" key="14">
    <source>
        <dbReference type="SMART" id="SM01124"/>
    </source>
</evidence>
<sequence>MLCWPTSLLHRTVGQLRRNSSDIYRKMKVAVTGCCHGELDATYKQIRDLEAQNNYKVDLVLINGDFQAIRNHQDLQCMAVPDKYKQLGTFYKYYTGEAIAPVLTIVIGGNHEASNYMWELYHGGWLAPNIYYLGASGCVKVNGLRIAGASGIYKAHDYRLGHHERMPYDKSGVRSAYHVRFYDVMKLRQLSSLDVFMSHDWPVDITQYGDVAGLLKHKPFFRSDIEKGELGSPPMMDLLRSLRPSYWFSAHLHCKFEALVSHEAESGESSVPSLGQTSTVTGQAEKDLSGGTARAANPDEIQLDDLDDTPESYPPLAANPPSLSAEPSPSLNPDEILIEDDEDGTVAAQPASASAAQLNDAASARSGKLENNQPSPNNSTRFLALDKCLPRRQYMHVLDLDPAAPGSGLGASPPILTYDREWLAISRALHPYLSTQRHQPSLPPVWDIAPLIQESQRWVDENVGEREIRHVQEFMMTAPGPVNTNPRPARNLQPPPWYTNPQTEAFCSMLGLDNKVNPPPV</sequence>
<feature type="region of interest" description="Disordered" evidence="13">
    <location>
        <begin position="267"/>
        <end position="380"/>
    </location>
</feature>
<dbReference type="Pfam" id="PF00149">
    <property type="entry name" value="Metallophos"/>
    <property type="match status" value="1"/>
</dbReference>
<keyword evidence="8" id="KW-0378">Hydrolase</keyword>
<dbReference type="PANTHER" id="PTHR12849">
    <property type="entry name" value="RNA LARIAT DEBRANCHING ENZYME"/>
    <property type="match status" value="1"/>
</dbReference>
<evidence type="ECO:0000256" key="11">
    <source>
        <dbReference type="ARBA" id="ARBA00023211"/>
    </source>
</evidence>
<keyword evidence="12" id="KW-0539">Nucleus</keyword>